<proteinExistence type="predicted"/>
<reference evidence="1 2" key="1">
    <citation type="journal article" date="2018" name="Front. Plant Sci.">
        <title>Red Clover (Trifolium pratense) and Zigzag Clover (T. medium) - A Picture of Genomic Similarities and Differences.</title>
        <authorList>
            <person name="Dluhosova J."/>
            <person name="Istvanek J."/>
            <person name="Nedelnik J."/>
            <person name="Repkova J."/>
        </authorList>
    </citation>
    <scope>NUCLEOTIDE SEQUENCE [LARGE SCALE GENOMIC DNA]</scope>
    <source>
        <strain evidence="2">cv. 10/8</strain>
        <tissue evidence="1">Leaf</tissue>
    </source>
</reference>
<evidence type="ECO:0000313" key="1">
    <source>
        <dbReference type="EMBL" id="MCI02579.1"/>
    </source>
</evidence>
<keyword evidence="2" id="KW-1185">Reference proteome</keyword>
<dbReference type="Proteomes" id="UP000265520">
    <property type="component" value="Unassembled WGS sequence"/>
</dbReference>
<name>A0A392NTU7_9FABA</name>
<comment type="caution">
    <text evidence="1">The sequence shown here is derived from an EMBL/GenBank/DDBJ whole genome shotgun (WGS) entry which is preliminary data.</text>
</comment>
<evidence type="ECO:0000313" key="2">
    <source>
        <dbReference type="Proteomes" id="UP000265520"/>
    </source>
</evidence>
<protein>
    <submittedName>
        <fullName evidence="1">Uncharacterized protein</fullName>
    </submittedName>
</protein>
<feature type="non-terminal residue" evidence="1">
    <location>
        <position position="1"/>
    </location>
</feature>
<organism evidence="1 2">
    <name type="scientific">Trifolium medium</name>
    <dbReference type="NCBI Taxonomy" id="97028"/>
    <lineage>
        <taxon>Eukaryota</taxon>
        <taxon>Viridiplantae</taxon>
        <taxon>Streptophyta</taxon>
        <taxon>Embryophyta</taxon>
        <taxon>Tracheophyta</taxon>
        <taxon>Spermatophyta</taxon>
        <taxon>Magnoliopsida</taxon>
        <taxon>eudicotyledons</taxon>
        <taxon>Gunneridae</taxon>
        <taxon>Pentapetalae</taxon>
        <taxon>rosids</taxon>
        <taxon>fabids</taxon>
        <taxon>Fabales</taxon>
        <taxon>Fabaceae</taxon>
        <taxon>Papilionoideae</taxon>
        <taxon>50 kb inversion clade</taxon>
        <taxon>NPAAA clade</taxon>
        <taxon>Hologalegina</taxon>
        <taxon>IRL clade</taxon>
        <taxon>Trifolieae</taxon>
        <taxon>Trifolium</taxon>
    </lineage>
</organism>
<dbReference type="AlphaFoldDB" id="A0A392NTU7"/>
<accession>A0A392NTU7</accession>
<dbReference type="EMBL" id="LXQA010049568">
    <property type="protein sequence ID" value="MCI02579.1"/>
    <property type="molecule type" value="Genomic_DNA"/>
</dbReference>
<sequence length="91" mass="10186">ALSDASNRYYSLSEDLAAFEAELGILMGNETKLEDDIHEAVEKRFALLKKKKRNHLIDDLTKIEADVASAASKKAGMMEAWANMRSFSNHL</sequence>